<sequence>MFVLSIVASASLVHGENIPDTTNRLVMAKDIERSYVNTLGLRGQSAAMAVETMLAEGFRCRIETAEEYVPEDQSMWYCVKRPSGNPPPCDDLRVSLRFAPPADIEKSRDALLANLETIKVASAGASCPPPRFVGPAYLAARSTAEKSLASAIDALELKSSGEAAYRKLLREGFYCGFAIPGKNAGIPQMECTKLPSSIEFCFEAKVTLEMTWPDGVAKPKQLYKALPSSRVTSLRTTCEIPALPPGRRPPI</sequence>
<name>A0A844AVY0_9BURK</name>
<evidence type="ECO:0008006" key="3">
    <source>
        <dbReference type="Google" id="ProtNLM"/>
    </source>
</evidence>
<protein>
    <recommendedName>
        <fullName evidence="3">PASTA domain-containing protein</fullName>
    </recommendedName>
</protein>
<dbReference type="EMBL" id="WJBU01000015">
    <property type="protein sequence ID" value="MRD48670.1"/>
    <property type="molecule type" value="Genomic_DNA"/>
</dbReference>
<dbReference type="Proteomes" id="UP000487350">
    <property type="component" value="Unassembled WGS sequence"/>
</dbReference>
<dbReference type="RefSeq" id="WP_153585997.1">
    <property type="nucleotide sequence ID" value="NZ_WJBU01000015.1"/>
</dbReference>
<gene>
    <name evidence="1" type="ORF">GHT07_15380</name>
</gene>
<evidence type="ECO:0000313" key="1">
    <source>
        <dbReference type="EMBL" id="MRD48670.1"/>
    </source>
</evidence>
<accession>A0A844AVY0</accession>
<evidence type="ECO:0000313" key="2">
    <source>
        <dbReference type="Proteomes" id="UP000487350"/>
    </source>
</evidence>
<keyword evidence="2" id="KW-1185">Reference proteome</keyword>
<proteinExistence type="predicted"/>
<reference evidence="1 2" key="1">
    <citation type="submission" date="2019-11" db="EMBL/GenBank/DDBJ databases">
        <title>Caenimonas koreensis gen. nov., sp. nov., isolated from activated sludge.</title>
        <authorList>
            <person name="Seung H.R."/>
        </authorList>
    </citation>
    <scope>NUCLEOTIDE SEQUENCE [LARGE SCALE GENOMIC DNA]</scope>
    <source>
        <strain evidence="1 2">EMB320</strain>
    </source>
</reference>
<comment type="caution">
    <text evidence="1">The sequence shown here is derived from an EMBL/GenBank/DDBJ whole genome shotgun (WGS) entry which is preliminary data.</text>
</comment>
<organism evidence="1 2">
    <name type="scientific">Caenimonas koreensis DSM 17982</name>
    <dbReference type="NCBI Taxonomy" id="1121255"/>
    <lineage>
        <taxon>Bacteria</taxon>
        <taxon>Pseudomonadati</taxon>
        <taxon>Pseudomonadota</taxon>
        <taxon>Betaproteobacteria</taxon>
        <taxon>Burkholderiales</taxon>
        <taxon>Comamonadaceae</taxon>
        <taxon>Caenimonas</taxon>
    </lineage>
</organism>
<dbReference type="AlphaFoldDB" id="A0A844AVY0"/>